<gene>
    <name evidence="2" type="ORF">E1295_40595</name>
</gene>
<reference evidence="2 3" key="1">
    <citation type="submission" date="2019-03" db="EMBL/GenBank/DDBJ databases">
        <title>Draft genome sequences of novel Actinobacteria.</title>
        <authorList>
            <person name="Sahin N."/>
            <person name="Ay H."/>
            <person name="Saygin H."/>
        </authorList>
    </citation>
    <scope>NUCLEOTIDE SEQUENCE [LARGE SCALE GENOMIC DNA]</scope>
    <source>
        <strain evidence="2 3">6K102</strain>
    </source>
</reference>
<dbReference type="InterPro" id="IPR014622">
    <property type="entry name" value="UCP036794_erythomycin"/>
</dbReference>
<dbReference type="GO" id="GO:0046677">
    <property type="term" value="P:response to antibiotic"/>
    <property type="evidence" value="ECO:0007669"/>
    <property type="project" value="InterPro"/>
</dbReference>
<comment type="caution">
    <text evidence="2">The sequence shown here is derived from an EMBL/GenBank/DDBJ whole genome shotgun (WGS) entry which is preliminary data.</text>
</comment>
<dbReference type="PIRSF" id="PIRSF036794">
    <property type="entry name" value="UCP_erythr_ester"/>
    <property type="match status" value="1"/>
</dbReference>
<name>A0A4R5EC64_9ACTN</name>
<sequence>MTASIRDAARPFTGAALASLLPPATRLLGLGEPAHGVEAFPELRNELFRHLVEHEGYRSIALESDCLAALATDAYVAGGIGVLDDAMSRGFSHGLGASPANRELVRWMRAYNEQCPPHERLRFHGFDGPLEMTGAASPRPALTALHDCLSAHLDLPWSRETLDELLGPDERWTDPAATTDPTRSPGRTPEAGRLRLIADDLRALLTAHTPHLTAALSPDGWWRADVYARTAAGLLRYHAGMADIAPTRVGTLMCLRDAMMADNLDAIVAREARRGPTLVFAHNRHLQKDRSSWLLPEGWGPLAGRTLEWWSAGAIVGTRLGDRYAFAAATFGTRGSDVPEPGTLEGLLSALPDARAVIDPVRLAAVLDRTPAPRVPADHTYFPLDPATAAQADALVFLKDI</sequence>
<accession>A0A4R5EC64</accession>
<organism evidence="2 3">
    <name type="scientific">Nonomuraea mesophila</name>
    <dbReference type="NCBI Taxonomy" id="2530382"/>
    <lineage>
        <taxon>Bacteria</taxon>
        <taxon>Bacillati</taxon>
        <taxon>Actinomycetota</taxon>
        <taxon>Actinomycetes</taxon>
        <taxon>Streptosporangiales</taxon>
        <taxon>Streptosporangiaceae</taxon>
        <taxon>Nonomuraea</taxon>
    </lineage>
</organism>
<dbReference type="Proteomes" id="UP000295136">
    <property type="component" value="Unassembled WGS sequence"/>
</dbReference>
<evidence type="ECO:0000256" key="1">
    <source>
        <dbReference type="SAM" id="MobiDB-lite"/>
    </source>
</evidence>
<evidence type="ECO:0000313" key="2">
    <source>
        <dbReference type="EMBL" id="TDE30897.1"/>
    </source>
</evidence>
<dbReference type="RefSeq" id="WP_132639403.1">
    <property type="nucleotide sequence ID" value="NZ_SMLD01000184.1"/>
</dbReference>
<dbReference type="PANTHER" id="PTHR31299:SF0">
    <property type="entry name" value="ESTERASE, PUTATIVE (AFU_ORTHOLOGUE AFUA_1G05850)-RELATED"/>
    <property type="match status" value="1"/>
</dbReference>
<dbReference type="AlphaFoldDB" id="A0A4R5EC64"/>
<dbReference type="CDD" id="cd14728">
    <property type="entry name" value="Ere-like"/>
    <property type="match status" value="1"/>
</dbReference>
<evidence type="ECO:0000313" key="3">
    <source>
        <dbReference type="Proteomes" id="UP000295136"/>
    </source>
</evidence>
<dbReference type="InterPro" id="IPR052036">
    <property type="entry name" value="Hydrolase/PRTase-associated"/>
</dbReference>
<keyword evidence="3" id="KW-1185">Reference proteome</keyword>
<protein>
    <submittedName>
        <fullName evidence="2">Erythromycin esterase family protein</fullName>
    </submittedName>
</protein>
<proteinExistence type="predicted"/>
<dbReference type="Gene3D" id="3.30.1870.10">
    <property type="entry name" value="EreA-like, domain 2"/>
    <property type="match status" value="1"/>
</dbReference>
<dbReference type="EMBL" id="SMLD01000184">
    <property type="protein sequence ID" value="TDE30897.1"/>
    <property type="molecule type" value="Genomic_DNA"/>
</dbReference>
<feature type="region of interest" description="Disordered" evidence="1">
    <location>
        <begin position="168"/>
        <end position="190"/>
    </location>
</feature>
<dbReference type="Pfam" id="PF05139">
    <property type="entry name" value="Erythro_esteras"/>
    <property type="match status" value="1"/>
</dbReference>
<dbReference type="InterPro" id="IPR007815">
    <property type="entry name" value="Emycin_Estase"/>
</dbReference>
<dbReference type="SUPFAM" id="SSF159501">
    <property type="entry name" value="EreA/ChaN-like"/>
    <property type="match status" value="1"/>
</dbReference>
<dbReference type="PANTHER" id="PTHR31299">
    <property type="entry name" value="ESTERASE, PUTATIVE (AFU_ORTHOLOGUE AFUA_1G05850)-RELATED"/>
    <property type="match status" value="1"/>
</dbReference>